<dbReference type="OMA" id="HYNAYVE"/>
<evidence type="ECO:0000313" key="7">
    <source>
        <dbReference type="RefSeq" id="XP_018018401.1"/>
    </source>
</evidence>
<dbReference type="EC" id="5.2.1.8" evidence="4"/>
<feature type="domain" description="PPIase FKBP-type" evidence="5">
    <location>
        <begin position="125"/>
        <end position="202"/>
    </location>
</feature>
<dbReference type="PANTHER" id="PTHR46674">
    <property type="entry name" value="INACTIVE PEPTIDYL-PROLYL CIS-TRANS ISOMERASE FKBP6"/>
    <property type="match status" value="1"/>
</dbReference>
<dbReference type="PANTHER" id="PTHR46674:SF1">
    <property type="entry name" value="INACTIVE PEPTIDYL-PROLYL CIS-TRANS ISOMERASE FKBP6"/>
    <property type="match status" value="1"/>
</dbReference>
<protein>
    <recommendedName>
        <fullName evidence="4">peptidylprolyl isomerase</fullName>
        <ecNumber evidence="4">5.2.1.8</ecNumber>
    </recommendedName>
</protein>
<dbReference type="GO" id="GO:0005737">
    <property type="term" value="C:cytoplasm"/>
    <property type="evidence" value="ECO:0007669"/>
    <property type="project" value="TreeGrafter"/>
</dbReference>
<comment type="catalytic activity">
    <reaction evidence="4">
        <text>[protein]-peptidylproline (omega=180) = [protein]-peptidylproline (omega=0)</text>
        <dbReference type="Rhea" id="RHEA:16237"/>
        <dbReference type="Rhea" id="RHEA-COMP:10747"/>
        <dbReference type="Rhea" id="RHEA-COMP:10748"/>
        <dbReference type="ChEBI" id="CHEBI:83833"/>
        <dbReference type="ChEBI" id="CHEBI:83834"/>
        <dbReference type="EC" id="5.2.1.8"/>
    </reaction>
</comment>
<evidence type="ECO:0000256" key="4">
    <source>
        <dbReference type="PROSITE-ProRule" id="PRU00277"/>
    </source>
</evidence>
<evidence type="ECO:0000313" key="6">
    <source>
        <dbReference type="Proteomes" id="UP000694843"/>
    </source>
</evidence>
<keyword evidence="2" id="KW-0677">Repeat</keyword>
<dbReference type="Gene3D" id="3.10.50.40">
    <property type="match status" value="1"/>
</dbReference>
<feature type="non-terminal residue" evidence="7">
    <location>
        <position position="202"/>
    </location>
</feature>
<dbReference type="PROSITE" id="PS50059">
    <property type="entry name" value="FKBP_PPIASE"/>
    <property type="match status" value="1"/>
</dbReference>
<evidence type="ECO:0000256" key="1">
    <source>
        <dbReference type="ARBA" id="ARBA00009648"/>
    </source>
</evidence>
<evidence type="ECO:0000256" key="2">
    <source>
        <dbReference type="ARBA" id="ARBA00022737"/>
    </source>
</evidence>
<sequence>MSSVDIDFENESIDSSIFSCAKALKKASGDGSEYDVFVNEDAAVAASKRNAIPPTNFFHDDQLFSCLSLGSLHTKERNHCSDLSDNEDDLEPFEKLARNMEDLTGDGGVLKKIVTPGVGARLAAGTAVRFHYSAFLEYGDEPMDSSYLRGRPVTSHLGHGDVLLGLEVALQSMRLKEVAQFIFAPRYAFGQAGCPPRIPGDA</sequence>
<proteinExistence type="inferred from homology"/>
<comment type="similarity">
    <text evidence="1">Belongs to the FKBP6 family.</text>
</comment>
<gene>
    <name evidence="7" type="primary">LOC108674927</name>
</gene>
<dbReference type="Pfam" id="PF00254">
    <property type="entry name" value="FKBP_C"/>
    <property type="match status" value="1"/>
</dbReference>
<keyword evidence="4" id="KW-0697">Rotamase</keyword>
<organism evidence="6 7">
    <name type="scientific">Hyalella azteca</name>
    <name type="common">Amphipod</name>
    <dbReference type="NCBI Taxonomy" id="294128"/>
    <lineage>
        <taxon>Eukaryota</taxon>
        <taxon>Metazoa</taxon>
        <taxon>Ecdysozoa</taxon>
        <taxon>Arthropoda</taxon>
        <taxon>Crustacea</taxon>
        <taxon>Multicrustacea</taxon>
        <taxon>Malacostraca</taxon>
        <taxon>Eumalacostraca</taxon>
        <taxon>Peracarida</taxon>
        <taxon>Amphipoda</taxon>
        <taxon>Senticaudata</taxon>
        <taxon>Talitrida</taxon>
        <taxon>Talitroidea</taxon>
        <taxon>Hyalellidae</taxon>
        <taxon>Hyalella</taxon>
    </lineage>
</organism>
<evidence type="ECO:0000256" key="3">
    <source>
        <dbReference type="ARBA" id="ARBA00022803"/>
    </source>
</evidence>
<dbReference type="OrthoDB" id="8116123at2759"/>
<dbReference type="InterPro" id="IPR046357">
    <property type="entry name" value="PPIase_dom_sf"/>
</dbReference>
<keyword evidence="3" id="KW-0802">TPR repeat</keyword>
<keyword evidence="4 7" id="KW-0413">Isomerase</keyword>
<dbReference type="InterPro" id="IPR042282">
    <property type="entry name" value="FKBP6/shu"/>
</dbReference>
<dbReference type="GO" id="GO:0003755">
    <property type="term" value="F:peptidyl-prolyl cis-trans isomerase activity"/>
    <property type="evidence" value="ECO:0007669"/>
    <property type="project" value="UniProtKB-KW"/>
</dbReference>
<dbReference type="GeneID" id="108674927"/>
<evidence type="ECO:0000259" key="5">
    <source>
        <dbReference type="PROSITE" id="PS50059"/>
    </source>
</evidence>
<dbReference type="AlphaFoldDB" id="A0A8B7NZX9"/>
<dbReference type="KEGG" id="hazt:108674927"/>
<dbReference type="SUPFAM" id="SSF54534">
    <property type="entry name" value="FKBP-like"/>
    <property type="match status" value="1"/>
</dbReference>
<dbReference type="GO" id="GO:0034587">
    <property type="term" value="P:piRNA processing"/>
    <property type="evidence" value="ECO:0007669"/>
    <property type="project" value="TreeGrafter"/>
</dbReference>
<name>A0A8B7NZX9_HYAAZ</name>
<keyword evidence="6" id="KW-1185">Reference proteome</keyword>
<reference evidence="7" key="1">
    <citation type="submission" date="2025-08" db="UniProtKB">
        <authorList>
            <consortium name="RefSeq"/>
        </authorList>
    </citation>
    <scope>IDENTIFICATION</scope>
</reference>
<accession>A0A8B7NZX9</accession>
<dbReference type="RefSeq" id="XP_018018401.1">
    <property type="nucleotide sequence ID" value="XM_018162912.1"/>
</dbReference>
<dbReference type="InterPro" id="IPR001179">
    <property type="entry name" value="PPIase_FKBP_dom"/>
</dbReference>
<dbReference type="GO" id="GO:0051879">
    <property type="term" value="F:Hsp90 protein binding"/>
    <property type="evidence" value="ECO:0007669"/>
    <property type="project" value="TreeGrafter"/>
</dbReference>
<dbReference type="Proteomes" id="UP000694843">
    <property type="component" value="Unplaced"/>
</dbReference>
<dbReference type="GO" id="GO:0007283">
    <property type="term" value="P:spermatogenesis"/>
    <property type="evidence" value="ECO:0007669"/>
    <property type="project" value="TreeGrafter"/>
</dbReference>